<evidence type="ECO:0000256" key="1">
    <source>
        <dbReference type="SAM" id="MobiDB-lite"/>
    </source>
</evidence>
<protein>
    <submittedName>
        <fullName evidence="2">Uncharacterized protein</fullName>
    </submittedName>
</protein>
<keyword evidence="3" id="KW-1185">Reference proteome</keyword>
<evidence type="ECO:0000313" key="3">
    <source>
        <dbReference type="Proteomes" id="UP001064489"/>
    </source>
</evidence>
<sequence length="375" mass="42199">MASLAAQKNKSLEFTLNRDFDEQLEKYGEKKILPERGIKLNELIHTPIPAIVRDIGWGGLATTPLMYSERIVREFYAGMNPGKFMRGGLVLVRGVLVYRNAVDINIYFGSTLLEIERMWERMIEGITLNQLYERGSMDFANTITIIPMTQWIAMGHPLKHSNLRIELAFWNMFITASLRPDSHRSTDVQSSRGTTRRGAKESTQSRGWHSCQAEFDRVIPDEERFDDDDDNDDDKAGGTPTVIDDPSQPIGLWILDGVESIIGTQDDDFDILHVDGLDLVERQNVLKKNQADISSWQIGLESLIRGLIEIVITGFIELREELKLTPYVRRPRRTTSPTPVPSAKVTTDIPPMGAIVAGPSSSDAPVSTLDLTRPY</sequence>
<feature type="region of interest" description="Disordered" evidence="1">
    <location>
        <begin position="330"/>
        <end position="375"/>
    </location>
</feature>
<feature type="compositionally biased region" description="Acidic residues" evidence="1">
    <location>
        <begin position="223"/>
        <end position="233"/>
    </location>
</feature>
<dbReference type="EMBL" id="JAJSOW010000106">
    <property type="protein sequence ID" value="KAI9161975.1"/>
    <property type="molecule type" value="Genomic_DNA"/>
</dbReference>
<reference evidence="2" key="1">
    <citation type="journal article" date="2022" name="Plant J.">
        <title>Strategies of tolerance reflected in two North American maple genomes.</title>
        <authorList>
            <person name="McEvoy S.L."/>
            <person name="Sezen U.U."/>
            <person name="Trouern-Trend A."/>
            <person name="McMahon S.M."/>
            <person name="Schaberg P.G."/>
            <person name="Yang J."/>
            <person name="Wegrzyn J.L."/>
            <person name="Swenson N.G."/>
        </authorList>
    </citation>
    <scope>NUCLEOTIDE SEQUENCE</scope>
    <source>
        <strain evidence="2">91603</strain>
    </source>
</reference>
<dbReference type="Proteomes" id="UP001064489">
    <property type="component" value="Chromosome 2"/>
</dbReference>
<feature type="region of interest" description="Disordered" evidence="1">
    <location>
        <begin position="182"/>
        <end position="248"/>
    </location>
</feature>
<proteinExistence type="predicted"/>
<accession>A0AAD5IFR1</accession>
<gene>
    <name evidence="2" type="ORF">LWI28_022519</name>
</gene>
<organism evidence="2 3">
    <name type="scientific">Acer negundo</name>
    <name type="common">Box elder</name>
    <dbReference type="NCBI Taxonomy" id="4023"/>
    <lineage>
        <taxon>Eukaryota</taxon>
        <taxon>Viridiplantae</taxon>
        <taxon>Streptophyta</taxon>
        <taxon>Embryophyta</taxon>
        <taxon>Tracheophyta</taxon>
        <taxon>Spermatophyta</taxon>
        <taxon>Magnoliopsida</taxon>
        <taxon>eudicotyledons</taxon>
        <taxon>Gunneridae</taxon>
        <taxon>Pentapetalae</taxon>
        <taxon>rosids</taxon>
        <taxon>malvids</taxon>
        <taxon>Sapindales</taxon>
        <taxon>Sapindaceae</taxon>
        <taxon>Hippocastanoideae</taxon>
        <taxon>Acereae</taxon>
        <taxon>Acer</taxon>
    </lineage>
</organism>
<evidence type="ECO:0000313" key="2">
    <source>
        <dbReference type="EMBL" id="KAI9161975.1"/>
    </source>
</evidence>
<dbReference type="AlphaFoldDB" id="A0AAD5IFR1"/>
<comment type="caution">
    <text evidence="2">The sequence shown here is derived from an EMBL/GenBank/DDBJ whole genome shotgun (WGS) entry which is preliminary data.</text>
</comment>
<reference evidence="2" key="2">
    <citation type="submission" date="2023-02" db="EMBL/GenBank/DDBJ databases">
        <authorList>
            <person name="Swenson N.G."/>
            <person name="Wegrzyn J.L."/>
            <person name="Mcevoy S.L."/>
        </authorList>
    </citation>
    <scope>NUCLEOTIDE SEQUENCE</scope>
    <source>
        <strain evidence="2">91603</strain>
        <tissue evidence="2">Leaf</tissue>
    </source>
</reference>
<name>A0AAD5IFR1_ACENE</name>